<dbReference type="GO" id="GO:0031902">
    <property type="term" value="C:late endosome membrane"/>
    <property type="evidence" value="ECO:0007669"/>
    <property type="project" value="UniProtKB-SubCell"/>
</dbReference>
<feature type="compositionally biased region" description="Basic and acidic residues" evidence="8">
    <location>
        <begin position="17"/>
        <end position="32"/>
    </location>
</feature>
<comment type="caution">
    <text evidence="10">The sequence shown here is derived from an EMBL/GenBank/DDBJ whole genome shotgun (WGS) entry which is preliminary data.</text>
</comment>
<evidence type="ECO:0000256" key="5">
    <source>
        <dbReference type="ARBA" id="ARBA00022723"/>
    </source>
</evidence>
<dbReference type="PROSITE" id="PS51837">
    <property type="entry name" value="LITAF"/>
    <property type="match status" value="1"/>
</dbReference>
<evidence type="ECO:0000256" key="8">
    <source>
        <dbReference type="SAM" id="MobiDB-lite"/>
    </source>
</evidence>
<dbReference type="EMBL" id="NIVC01001827">
    <property type="protein sequence ID" value="PAA63639.1"/>
    <property type="molecule type" value="Genomic_DNA"/>
</dbReference>
<evidence type="ECO:0000313" key="10">
    <source>
        <dbReference type="EMBL" id="PAA63639.1"/>
    </source>
</evidence>
<dbReference type="Pfam" id="PF10601">
    <property type="entry name" value="zf-LITAF-like"/>
    <property type="match status" value="1"/>
</dbReference>
<accession>A0A267ES34</accession>
<dbReference type="PANTHER" id="PTHR23292">
    <property type="entry name" value="LIPOPOLYSACCHARIDE-INDUCED TUMOR NECROSIS FACTOR-ALPHA FACTOR"/>
    <property type="match status" value="1"/>
</dbReference>
<dbReference type="Proteomes" id="UP000215902">
    <property type="component" value="Unassembled WGS sequence"/>
</dbReference>
<evidence type="ECO:0000256" key="6">
    <source>
        <dbReference type="ARBA" id="ARBA00022833"/>
    </source>
</evidence>
<protein>
    <recommendedName>
        <fullName evidence="9">LITAF domain-containing protein</fullName>
    </recommendedName>
</protein>
<name>A0A267ES34_9PLAT</name>
<feature type="domain" description="LITAF" evidence="9">
    <location>
        <begin position="39"/>
        <end position="114"/>
    </location>
</feature>
<dbReference type="InterPro" id="IPR037519">
    <property type="entry name" value="LITAF_fam"/>
</dbReference>
<dbReference type="InterPro" id="IPR006629">
    <property type="entry name" value="LITAF"/>
</dbReference>
<organism evidence="10 11">
    <name type="scientific">Macrostomum lignano</name>
    <dbReference type="NCBI Taxonomy" id="282301"/>
    <lineage>
        <taxon>Eukaryota</taxon>
        <taxon>Metazoa</taxon>
        <taxon>Spiralia</taxon>
        <taxon>Lophotrochozoa</taxon>
        <taxon>Platyhelminthes</taxon>
        <taxon>Rhabditophora</taxon>
        <taxon>Macrostomorpha</taxon>
        <taxon>Macrostomida</taxon>
        <taxon>Macrostomidae</taxon>
        <taxon>Macrostomum</taxon>
    </lineage>
</organism>
<comment type="similarity">
    <text evidence="4">Belongs to the CDIP1/LITAF family.</text>
</comment>
<evidence type="ECO:0000256" key="4">
    <source>
        <dbReference type="ARBA" id="ARBA00005975"/>
    </source>
</evidence>
<dbReference type="OrthoDB" id="4713066at2759"/>
<dbReference type="SMART" id="SM00714">
    <property type="entry name" value="LITAF"/>
    <property type="match status" value="1"/>
</dbReference>
<gene>
    <name evidence="10" type="ORF">BOX15_Mlig026915g1</name>
</gene>
<keyword evidence="7" id="KW-0472">Membrane</keyword>
<reference evidence="10 11" key="1">
    <citation type="submission" date="2017-06" db="EMBL/GenBank/DDBJ databases">
        <title>A platform for efficient transgenesis in Macrostomum lignano, a flatworm model organism for stem cell research.</title>
        <authorList>
            <person name="Berezikov E."/>
        </authorList>
    </citation>
    <scope>NUCLEOTIDE SEQUENCE [LARGE SCALE GENOMIC DNA]</scope>
    <source>
        <strain evidence="10">DV1</strain>
        <tissue evidence="10">Whole organism</tissue>
    </source>
</reference>
<comment type="subcellular location">
    <subcellularLocation>
        <location evidence="2">Endosome membrane</location>
        <topology evidence="2">Peripheral membrane protein</topology>
    </subcellularLocation>
    <subcellularLocation>
        <location evidence="1">Late endosome membrane</location>
    </subcellularLocation>
    <subcellularLocation>
        <location evidence="3">Lysosome membrane</location>
        <topology evidence="3">Peripheral membrane protein</topology>
        <orientation evidence="3">Cytoplasmic side</orientation>
    </subcellularLocation>
</comment>
<keyword evidence="11" id="KW-1185">Reference proteome</keyword>
<keyword evidence="5" id="KW-0479">Metal-binding</keyword>
<feature type="region of interest" description="Disordered" evidence="8">
    <location>
        <begin position="1"/>
        <end position="43"/>
    </location>
</feature>
<dbReference type="PANTHER" id="PTHR23292:SF6">
    <property type="entry name" value="FI16602P1-RELATED"/>
    <property type="match status" value="1"/>
</dbReference>
<keyword evidence="6" id="KW-0862">Zinc</keyword>
<dbReference type="GO" id="GO:0005765">
    <property type="term" value="C:lysosomal membrane"/>
    <property type="evidence" value="ECO:0007669"/>
    <property type="project" value="UniProtKB-SubCell"/>
</dbReference>
<evidence type="ECO:0000256" key="7">
    <source>
        <dbReference type="ARBA" id="ARBA00023136"/>
    </source>
</evidence>
<evidence type="ECO:0000256" key="2">
    <source>
        <dbReference type="ARBA" id="ARBA00004481"/>
    </source>
</evidence>
<evidence type="ECO:0000313" key="11">
    <source>
        <dbReference type="Proteomes" id="UP000215902"/>
    </source>
</evidence>
<dbReference type="AlphaFoldDB" id="A0A267ES34"/>
<dbReference type="GO" id="GO:0008270">
    <property type="term" value="F:zinc ion binding"/>
    <property type="evidence" value="ECO:0007669"/>
    <property type="project" value="TreeGrafter"/>
</dbReference>
<evidence type="ECO:0000259" key="9">
    <source>
        <dbReference type="PROSITE" id="PS51837"/>
    </source>
</evidence>
<evidence type="ECO:0000256" key="1">
    <source>
        <dbReference type="ARBA" id="ARBA00004414"/>
    </source>
</evidence>
<proteinExistence type="inferred from homology"/>
<sequence>MLRSERLRSPPISSGRICDRGGVDDWPPGHEGRQHRHQSQHQPDIVITQIGPDPLPMTCPYCYKDIVTLVKKYNGLMPWLLCPLFCCFPFCCDRAKDAVHTCPGCGQIVGRYMHC</sequence>
<evidence type="ECO:0000256" key="3">
    <source>
        <dbReference type="ARBA" id="ARBA00004630"/>
    </source>
</evidence>